<dbReference type="Proteomes" id="UP000310108">
    <property type="component" value="Unassembled WGS sequence"/>
</dbReference>
<sequence>MQALERGPALDTIIAAGDDVVSLTLVDSPAPVRGIEVLQKSIYGHCLHTGIFRSEMCRDTVTRTDGGRGPGGAVSGVATGAGVGPRQKWVHPRVARRALPRRHGAAGRLLRLTLTRRGGGEDARDHFLGWAYAEGEHHFSIMHGSQMPVNIHNRQKDNDECLGDRFLRRLASVSRPKRPSTRHGRRDDAPDLDSTSGVFEVRRPW</sequence>
<reference evidence="2 3" key="1">
    <citation type="journal article" date="2019" name="PLoS ONE">
        <title>Comparative genome analysis indicates high evolutionary potential of pathogenicity genes in Colletotrichum tanaceti.</title>
        <authorList>
            <person name="Lelwala R.V."/>
            <person name="Korhonen P.K."/>
            <person name="Young N.D."/>
            <person name="Scott J.B."/>
            <person name="Ades P.A."/>
            <person name="Gasser R.B."/>
            <person name="Taylor P.W.J."/>
        </authorList>
    </citation>
    <scope>NUCLEOTIDE SEQUENCE [LARGE SCALE GENOMIC DNA]</scope>
    <source>
        <strain evidence="2">BRIP57314</strain>
    </source>
</reference>
<dbReference type="EMBL" id="PJEX01000795">
    <property type="protein sequence ID" value="TKW48671.1"/>
    <property type="molecule type" value="Genomic_DNA"/>
</dbReference>
<keyword evidence="3" id="KW-1185">Reference proteome</keyword>
<comment type="caution">
    <text evidence="2">The sequence shown here is derived from an EMBL/GenBank/DDBJ whole genome shotgun (WGS) entry which is preliminary data.</text>
</comment>
<dbReference type="AlphaFoldDB" id="A0A4U6WZX2"/>
<evidence type="ECO:0000313" key="2">
    <source>
        <dbReference type="EMBL" id="TKW48671.1"/>
    </source>
</evidence>
<evidence type="ECO:0000313" key="3">
    <source>
        <dbReference type="Proteomes" id="UP000310108"/>
    </source>
</evidence>
<gene>
    <name evidence="2" type="ORF">CTA1_3370</name>
</gene>
<name>A0A4U6WZX2_9PEZI</name>
<feature type="compositionally biased region" description="Basic residues" evidence="1">
    <location>
        <begin position="175"/>
        <end position="184"/>
    </location>
</feature>
<protein>
    <submittedName>
        <fullName evidence="2">Uncharacterized protein</fullName>
    </submittedName>
</protein>
<feature type="region of interest" description="Disordered" evidence="1">
    <location>
        <begin position="172"/>
        <end position="205"/>
    </location>
</feature>
<accession>A0A4U6WZX2</accession>
<proteinExistence type="predicted"/>
<organism evidence="2 3">
    <name type="scientific">Colletotrichum tanaceti</name>
    <dbReference type="NCBI Taxonomy" id="1306861"/>
    <lineage>
        <taxon>Eukaryota</taxon>
        <taxon>Fungi</taxon>
        <taxon>Dikarya</taxon>
        <taxon>Ascomycota</taxon>
        <taxon>Pezizomycotina</taxon>
        <taxon>Sordariomycetes</taxon>
        <taxon>Hypocreomycetidae</taxon>
        <taxon>Glomerellales</taxon>
        <taxon>Glomerellaceae</taxon>
        <taxon>Colletotrichum</taxon>
        <taxon>Colletotrichum destructivum species complex</taxon>
    </lineage>
</organism>
<evidence type="ECO:0000256" key="1">
    <source>
        <dbReference type="SAM" id="MobiDB-lite"/>
    </source>
</evidence>